<reference evidence="3" key="1">
    <citation type="journal article" date="2013" name="G3 (Bethesda)">
        <title>Comparative genomics of a plant-pathogenic fungus, Pyrenophora tritici-repentis, reveals transduplication and the impact of repeat elements on pathogenicity and population divergence.</title>
        <authorList>
            <person name="Manning V.A."/>
            <person name="Pandelova I."/>
            <person name="Dhillon B."/>
            <person name="Wilhelm L.J."/>
            <person name="Goodwin S.B."/>
            <person name="Berlin A.M."/>
            <person name="Figueroa M."/>
            <person name="Freitag M."/>
            <person name="Hane J.K."/>
            <person name="Henrissat B."/>
            <person name="Holman W.H."/>
            <person name="Kodira C.D."/>
            <person name="Martin J."/>
            <person name="Oliver R.P."/>
            <person name="Robbertse B."/>
            <person name="Schackwitz W."/>
            <person name="Schwartz D.C."/>
            <person name="Spatafora J.W."/>
            <person name="Turgeon B.G."/>
            <person name="Yandava C."/>
            <person name="Young S."/>
            <person name="Zhou S."/>
            <person name="Zeng Q."/>
            <person name="Grigoriev I.V."/>
            <person name="Ma L.-J."/>
            <person name="Ciuffetti L.M."/>
        </authorList>
    </citation>
    <scope>NUCLEOTIDE SEQUENCE [LARGE SCALE GENOMIC DNA]</scope>
    <source>
        <strain evidence="3">Pt-1C-BFP</strain>
    </source>
</reference>
<dbReference type="InterPro" id="IPR038883">
    <property type="entry name" value="AN11006-like"/>
</dbReference>
<gene>
    <name evidence="2" type="ORF">PTRG_11136</name>
</gene>
<proteinExistence type="predicted"/>
<name>B2WMC6_PYRTR</name>
<dbReference type="KEGG" id="ptrr:6349448"/>
<dbReference type="Proteomes" id="UP000001471">
    <property type="component" value="Unassembled WGS sequence"/>
</dbReference>
<organism evidence="2 3">
    <name type="scientific">Pyrenophora tritici-repentis (strain Pt-1C-BFP)</name>
    <name type="common">Wheat tan spot fungus</name>
    <name type="synonym">Drechslera tritici-repentis</name>
    <dbReference type="NCBI Taxonomy" id="426418"/>
    <lineage>
        <taxon>Eukaryota</taxon>
        <taxon>Fungi</taxon>
        <taxon>Dikarya</taxon>
        <taxon>Ascomycota</taxon>
        <taxon>Pezizomycotina</taxon>
        <taxon>Dothideomycetes</taxon>
        <taxon>Pleosporomycetidae</taxon>
        <taxon>Pleosporales</taxon>
        <taxon>Pleosporineae</taxon>
        <taxon>Pleosporaceae</taxon>
        <taxon>Pyrenophora</taxon>
    </lineage>
</organism>
<dbReference type="InterPro" id="IPR001810">
    <property type="entry name" value="F-box_dom"/>
</dbReference>
<evidence type="ECO:0000313" key="3">
    <source>
        <dbReference type="Proteomes" id="UP000001471"/>
    </source>
</evidence>
<dbReference type="InParanoid" id="B2WMC6"/>
<dbReference type="EMBL" id="DS231630">
    <property type="protein sequence ID" value="EDU44186.1"/>
    <property type="molecule type" value="Genomic_DNA"/>
</dbReference>
<dbReference type="RefSeq" id="XP_001941467.2">
    <property type="nucleotide sequence ID" value="XM_001941432.2"/>
</dbReference>
<dbReference type="PANTHER" id="PTHR42085:SF1">
    <property type="entry name" value="F-BOX DOMAIN-CONTAINING PROTEIN"/>
    <property type="match status" value="1"/>
</dbReference>
<protein>
    <recommendedName>
        <fullName evidence="1">F-box domain-containing protein</fullName>
    </recommendedName>
</protein>
<dbReference type="PANTHER" id="PTHR42085">
    <property type="entry name" value="F-BOX DOMAIN-CONTAINING PROTEIN"/>
    <property type="match status" value="1"/>
</dbReference>
<evidence type="ECO:0000313" key="2">
    <source>
        <dbReference type="EMBL" id="EDU44186.1"/>
    </source>
</evidence>
<dbReference type="Pfam" id="PF13013">
    <property type="entry name" value="F-box-like_2"/>
    <property type="match status" value="1"/>
</dbReference>
<dbReference type="HOGENOM" id="CLU_990928_0_0_1"/>
<feature type="domain" description="F-box" evidence="1">
    <location>
        <begin position="13"/>
        <end position="87"/>
    </location>
</feature>
<accession>B2WMC6</accession>
<dbReference type="AlphaFoldDB" id="B2WMC6"/>
<dbReference type="GeneID" id="6349448"/>
<dbReference type="OrthoDB" id="4133832at2759"/>
<sequence length="281" mass="31760">MADLAGSDSSPAVAASQLSAPTKADNVKAPPFLRLPAELRNRVYGYVLDYQHKYSRCSPCYRTERRYEVFWTGLNMVCRQLRTEFHPLVYQNHELATSFHALEKFLAEFFLGGEANVPISSIVVFLVMRKDILSPFHLCYSHGLEDIQSHGAVRHFMTSGLRDFMIRLINLSSSDNLLRTLPENLLISQVMLLYKPSFSDSFKIGFWRLKVQKTNGGGALNAGDILALCAFCRKLEEIQPHGPETPADEGRFLDLIIKVVGGEDKVLDRHVLTARKRWSIA</sequence>
<evidence type="ECO:0000259" key="1">
    <source>
        <dbReference type="Pfam" id="PF13013"/>
    </source>
</evidence>